<dbReference type="STRING" id="910347.SAMN05421773_102185"/>
<evidence type="ECO:0000256" key="1">
    <source>
        <dbReference type="SAM" id="MobiDB-lite"/>
    </source>
</evidence>
<sequence length="276" mass="28118">MTRPPEDPRTGAAWRGLGKDADGDGDEATVRLPGGSTDGAPTAGPADEDAEDYSATELDGSWDNGGGGGAAPAGAPLPGDRQPTALAPGPGPQGTAPTLRDPDPDPDPGGDGVLRFGPGVPAAQPPAGAAAAGIWRGEAPPAPPPRRRRLLRRYGLAVAVLIGVAAFLLWDRSGPALEITAVTARTDATFACDSTADVVGVVRTNGRPGTLTYQWTRSDGTSSGVLKEQVTRGQTEALLHLLWTFRGEGTVAATAQLRITGPSTHTASVSFTYTCP</sequence>
<dbReference type="EMBL" id="FOLM01000002">
    <property type="protein sequence ID" value="SFC16847.1"/>
    <property type="molecule type" value="Genomic_DNA"/>
</dbReference>
<dbReference type="OrthoDB" id="3328426at2"/>
<name>A0A1I1GYG2_9ACTN</name>
<dbReference type="AlphaFoldDB" id="A0A1I1GYG2"/>
<evidence type="ECO:0000256" key="2">
    <source>
        <dbReference type="SAM" id="Phobius"/>
    </source>
</evidence>
<keyword evidence="2" id="KW-0812">Transmembrane</keyword>
<protein>
    <recommendedName>
        <fullName evidence="3">Ig-like domain-containing protein</fullName>
    </recommendedName>
</protein>
<feature type="domain" description="Ig-like" evidence="3">
    <location>
        <begin position="175"/>
        <end position="276"/>
    </location>
</feature>
<reference evidence="4 5" key="1">
    <citation type="submission" date="2016-10" db="EMBL/GenBank/DDBJ databases">
        <authorList>
            <person name="de Groot N.N."/>
        </authorList>
    </citation>
    <scope>NUCLEOTIDE SEQUENCE [LARGE SCALE GENOMIC DNA]</scope>
    <source>
        <strain evidence="4 5">CGMCC 4.5739</strain>
    </source>
</reference>
<evidence type="ECO:0000313" key="4">
    <source>
        <dbReference type="EMBL" id="SFC16847.1"/>
    </source>
</evidence>
<dbReference type="RefSeq" id="WP_093837504.1">
    <property type="nucleotide sequence ID" value="NZ_FOLM01000002.1"/>
</dbReference>
<evidence type="ECO:0000259" key="3">
    <source>
        <dbReference type="PROSITE" id="PS50835"/>
    </source>
</evidence>
<gene>
    <name evidence="4" type="ORF">SAMN05421773_102185</name>
</gene>
<keyword evidence="2" id="KW-0472">Membrane</keyword>
<dbReference type="InterPro" id="IPR007110">
    <property type="entry name" value="Ig-like_dom"/>
</dbReference>
<dbReference type="Proteomes" id="UP000199207">
    <property type="component" value="Unassembled WGS sequence"/>
</dbReference>
<feature type="compositionally biased region" description="Low complexity" evidence="1">
    <location>
        <begin position="72"/>
        <end position="99"/>
    </location>
</feature>
<evidence type="ECO:0000313" key="5">
    <source>
        <dbReference type="Proteomes" id="UP000199207"/>
    </source>
</evidence>
<feature type="region of interest" description="Disordered" evidence="1">
    <location>
        <begin position="1"/>
        <end position="144"/>
    </location>
</feature>
<feature type="compositionally biased region" description="Low complexity" evidence="1">
    <location>
        <begin position="117"/>
        <end position="139"/>
    </location>
</feature>
<organism evidence="4 5">
    <name type="scientific">Streptomyces aidingensis</name>
    <dbReference type="NCBI Taxonomy" id="910347"/>
    <lineage>
        <taxon>Bacteria</taxon>
        <taxon>Bacillati</taxon>
        <taxon>Actinomycetota</taxon>
        <taxon>Actinomycetes</taxon>
        <taxon>Kitasatosporales</taxon>
        <taxon>Streptomycetaceae</taxon>
        <taxon>Streptomyces</taxon>
    </lineage>
</organism>
<proteinExistence type="predicted"/>
<dbReference type="PROSITE" id="PS50835">
    <property type="entry name" value="IG_LIKE"/>
    <property type="match status" value="1"/>
</dbReference>
<feature type="transmembrane region" description="Helical" evidence="2">
    <location>
        <begin position="154"/>
        <end position="170"/>
    </location>
</feature>
<accession>A0A1I1GYG2</accession>
<keyword evidence="2" id="KW-1133">Transmembrane helix</keyword>
<keyword evidence="5" id="KW-1185">Reference proteome</keyword>